<evidence type="ECO:0000313" key="2">
    <source>
        <dbReference type="Proteomes" id="UP000078240"/>
    </source>
</evidence>
<accession>A0A179GVV2</accession>
<protein>
    <submittedName>
        <fullName evidence="1">Uncharacterized protein</fullName>
    </submittedName>
</protein>
<proteinExistence type="predicted"/>
<dbReference type="Proteomes" id="UP000078240">
    <property type="component" value="Unassembled WGS sequence"/>
</dbReference>
<name>A0A179GVV2_PURLI</name>
<dbReference type="EMBL" id="LSBH01000003">
    <property type="protein sequence ID" value="OAQ82024.1"/>
    <property type="molecule type" value="Genomic_DNA"/>
</dbReference>
<dbReference type="AlphaFoldDB" id="A0A179GVV2"/>
<gene>
    <name evidence="1" type="ORF">VFPBJ_04608</name>
</gene>
<evidence type="ECO:0000313" key="1">
    <source>
        <dbReference type="EMBL" id="OAQ82024.1"/>
    </source>
</evidence>
<comment type="caution">
    <text evidence="1">The sequence shown here is derived from an EMBL/GenBank/DDBJ whole genome shotgun (WGS) entry which is preliminary data.</text>
</comment>
<organism evidence="1 2">
    <name type="scientific">Purpureocillium lilacinum</name>
    <name type="common">Paecilomyces lilacinus</name>
    <dbReference type="NCBI Taxonomy" id="33203"/>
    <lineage>
        <taxon>Eukaryota</taxon>
        <taxon>Fungi</taxon>
        <taxon>Dikarya</taxon>
        <taxon>Ascomycota</taxon>
        <taxon>Pezizomycotina</taxon>
        <taxon>Sordariomycetes</taxon>
        <taxon>Hypocreomycetidae</taxon>
        <taxon>Hypocreales</taxon>
        <taxon>Ophiocordycipitaceae</taxon>
        <taxon>Purpureocillium</taxon>
    </lineage>
</organism>
<reference evidence="1 2" key="1">
    <citation type="submission" date="2016-01" db="EMBL/GenBank/DDBJ databases">
        <title>Biosynthesis of antibiotic leucinostatins and their inhibition on Phytophthora in bio-control Purpureocillium lilacinum.</title>
        <authorList>
            <person name="Wang G."/>
            <person name="Liu Z."/>
            <person name="Lin R."/>
            <person name="Li E."/>
            <person name="Mao Z."/>
            <person name="Ling J."/>
            <person name="Yin W."/>
            <person name="Xie B."/>
        </authorList>
    </citation>
    <scope>NUCLEOTIDE SEQUENCE [LARGE SCALE GENOMIC DNA]</scope>
    <source>
        <strain evidence="1">PLBJ-1</strain>
    </source>
</reference>
<sequence>MLLARRRRDGVEWHRADAQAFTAISSYDEVSRFVFAPGYGLQADDAGHDTQRRGIDITWTARISGATRTSSIKIALADFGSSSCTRHPWRVVTGRLWE</sequence>